<name>A0A511M5X7_9NOCA</name>
<dbReference type="OrthoDB" id="9785340at2"/>
<evidence type="ECO:0000313" key="9">
    <source>
        <dbReference type="EMBL" id="GEM35647.1"/>
    </source>
</evidence>
<evidence type="ECO:0000256" key="3">
    <source>
        <dbReference type="ARBA" id="ARBA00022801"/>
    </source>
</evidence>
<evidence type="ECO:0000256" key="4">
    <source>
        <dbReference type="ARBA" id="ARBA00022833"/>
    </source>
</evidence>
<feature type="transmembrane region" description="Helical" evidence="7">
    <location>
        <begin position="6"/>
        <end position="22"/>
    </location>
</feature>
<dbReference type="GO" id="GO:0006508">
    <property type="term" value="P:proteolysis"/>
    <property type="evidence" value="ECO:0007669"/>
    <property type="project" value="UniProtKB-KW"/>
</dbReference>
<sequence length="316" mass="32442">MTLAIALMLYGSAVATVGPPVLRRLTRRGNAPRLGIIAWVVAIVGALGSWAAAATMLTVEFATYWGHPHDALRACFAIMWTPIHEDGTGATKAATFAVGALVATCTIAVVARAVTVVREMRKRTQEHAKALRLVGRRVPGLAALVLDSPERQAYCVPGRPDTIVVTSAAVEALAPDQLAAVLAHERAHLSGRHAPLTAVLRAIATTLPGLRLVTAGAAEIARLLEMCADDKAARTHGSAPLLGGLLVILGVSGPVPSGALAAAGTAVLARAERLVDPVSPIRRATTRTALLGVIATTVTGLAFAAATVAFCSAVLG</sequence>
<keyword evidence="7" id="KW-0472">Membrane</keyword>
<dbReference type="Proteomes" id="UP000321424">
    <property type="component" value="Unassembled WGS sequence"/>
</dbReference>
<keyword evidence="3 6" id="KW-0378">Hydrolase</keyword>
<dbReference type="AlphaFoldDB" id="A0A511M5X7"/>
<keyword evidence="10" id="KW-1185">Reference proteome</keyword>
<dbReference type="Pfam" id="PF01435">
    <property type="entry name" value="Peptidase_M48"/>
    <property type="match status" value="1"/>
</dbReference>
<keyword evidence="4 6" id="KW-0862">Zinc</keyword>
<comment type="similarity">
    <text evidence="6">Belongs to the peptidase M48 family.</text>
</comment>
<dbReference type="Gene3D" id="3.30.2010.10">
    <property type="entry name" value="Metalloproteases ('zincins'), catalytic domain"/>
    <property type="match status" value="1"/>
</dbReference>
<gene>
    <name evidence="9" type="ORF">NN4_01660</name>
</gene>
<evidence type="ECO:0000256" key="1">
    <source>
        <dbReference type="ARBA" id="ARBA00022670"/>
    </source>
</evidence>
<reference evidence="9 10" key="1">
    <citation type="submission" date="2019-07" db="EMBL/GenBank/DDBJ databases">
        <title>Whole genome shotgun sequence of Nocardia ninae NBRC 108245.</title>
        <authorList>
            <person name="Hosoyama A."/>
            <person name="Uohara A."/>
            <person name="Ohji S."/>
            <person name="Ichikawa N."/>
        </authorList>
    </citation>
    <scope>NUCLEOTIDE SEQUENCE [LARGE SCALE GENOMIC DNA]</scope>
    <source>
        <strain evidence="9 10">NBRC 108245</strain>
    </source>
</reference>
<protein>
    <recommendedName>
        <fullName evidence="8">Peptidase M48 domain-containing protein</fullName>
    </recommendedName>
</protein>
<keyword evidence="1 6" id="KW-0645">Protease</keyword>
<proteinExistence type="inferred from homology"/>
<feature type="transmembrane region" description="Helical" evidence="7">
    <location>
        <begin position="34"/>
        <end position="59"/>
    </location>
</feature>
<dbReference type="EMBL" id="BJXA01000001">
    <property type="protein sequence ID" value="GEM35647.1"/>
    <property type="molecule type" value="Genomic_DNA"/>
</dbReference>
<comment type="caution">
    <text evidence="9">The sequence shown here is derived from an EMBL/GenBank/DDBJ whole genome shotgun (WGS) entry which is preliminary data.</text>
</comment>
<accession>A0A511M5X7</accession>
<organism evidence="9 10">
    <name type="scientific">Nocardia ninae NBRC 108245</name>
    <dbReference type="NCBI Taxonomy" id="1210091"/>
    <lineage>
        <taxon>Bacteria</taxon>
        <taxon>Bacillati</taxon>
        <taxon>Actinomycetota</taxon>
        <taxon>Actinomycetes</taxon>
        <taxon>Mycobacteriales</taxon>
        <taxon>Nocardiaceae</taxon>
        <taxon>Nocardia</taxon>
    </lineage>
</organism>
<keyword evidence="5 6" id="KW-0482">Metalloprotease</keyword>
<dbReference type="PANTHER" id="PTHR34978:SF3">
    <property type="entry name" value="SLR0241 PROTEIN"/>
    <property type="match status" value="1"/>
</dbReference>
<keyword evidence="2" id="KW-0479">Metal-binding</keyword>
<keyword evidence="7" id="KW-0812">Transmembrane</keyword>
<evidence type="ECO:0000256" key="2">
    <source>
        <dbReference type="ARBA" id="ARBA00022723"/>
    </source>
</evidence>
<evidence type="ECO:0000256" key="5">
    <source>
        <dbReference type="ARBA" id="ARBA00023049"/>
    </source>
</evidence>
<feature type="transmembrane region" description="Helical" evidence="7">
    <location>
        <begin position="289"/>
        <end position="315"/>
    </location>
</feature>
<dbReference type="CDD" id="cd07326">
    <property type="entry name" value="M56_BlaR1_MecR1_like"/>
    <property type="match status" value="1"/>
</dbReference>
<dbReference type="GO" id="GO:0046872">
    <property type="term" value="F:metal ion binding"/>
    <property type="evidence" value="ECO:0007669"/>
    <property type="project" value="UniProtKB-KW"/>
</dbReference>
<evidence type="ECO:0000256" key="7">
    <source>
        <dbReference type="SAM" id="Phobius"/>
    </source>
</evidence>
<keyword evidence="7" id="KW-1133">Transmembrane helix</keyword>
<evidence type="ECO:0000313" key="10">
    <source>
        <dbReference type="Proteomes" id="UP000321424"/>
    </source>
</evidence>
<feature type="domain" description="Peptidase M48" evidence="8">
    <location>
        <begin position="134"/>
        <end position="204"/>
    </location>
</feature>
<dbReference type="InterPro" id="IPR052173">
    <property type="entry name" value="Beta-lactam_resp_regulator"/>
</dbReference>
<feature type="transmembrane region" description="Helical" evidence="7">
    <location>
        <begin position="93"/>
        <end position="114"/>
    </location>
</feature>
<comment type="cofactor">
    <cofactor evidence="6">
        <name>Zn(2+)</name>
        <dbReference type="ChEBI" id="CHEBI:29105"/>
    </cofactor>
    <text evidence="6">Binds 1 zinc ion per subunit.</text>
</comment>
<evidence type="ECO:0000259" key="8">
    <source>
        <dbReference type="Pfam" id="PF01435"/>
    </source>
</evidence>
<evidence type="ECO:0000256" key="6">
    <source>
        <dbReference type="RuleBase" id="RU003983"/>
    </source>
</evidence>
<dbReference type="InterPro" id="IPR001915">
    <property type="entry name" value="Peptidase_M48"/>
</dbReference>
<dbReference type="PANTHER" id="PTHR34978">
    <property type="entry name" value="POSSIBLE SENSOR-TRANSDUCER PROTEIN BLAR"/>
    <property type="match status" value="1"/>
</dbReference>
<dbReference type="RefSeq" id="WP_147127991.1">
    <property type="nucleotide sequence ID" value="NZ_BJXA01000001.1"/>
</dbReference>
<dbReference type="GO" id="GO:0004222">
    <property type="term" value="F:metalloendopeptidase activity"/>
    <property type="evidence" value="ECO:0007669"/>
    <property type="project" value="InterPro"/>
</dbReference>